<dbReference type="EMBL" id="QJKF01000003">
    <property type="protein sequence ID" value="PXX66418.1"/>
    <property type="molecule type" value="Genomic_DNA"/>
</dbReference>
<sequence>MGITLSAATIALLDGKNYAVLATINADGSPQTSAMWVLRDGDDLLFSTLEGRLKHRNMLRDPRVSVTVLDSADGENYVELRGTASITHDDDLRVGHRLSWKYEGKDHALPEPGQVRVAVRVRVEKVTGYAA</sequence>
<reference evidence="3 4" key="1">
    <citation type="submission" date="2018-05" db="EMBL/GenBank/DDBJ databases">
        <title>Genomic Encyclopedia of Type Strains, Phase IV (KMG-IV): sequencing the most valuable type-strain genomes for metagenomic binning, comparative biology and taxonomic classification.</title>
        <authorList>
            <person name="Goeker M."/>
        </authorList>
    </citation>
    <scope>NUCLEOTIDE SEQUENCE [LARGE SCALE GENOMIC DNA]</scope>
    <source>
        <strain evidence="3 4">DSM 44704</strain>
    </source>
</reference>
<dbReference type="Pfam" id="PF01243">
    <property type="entry name" value="PNPOx_N"/>
    <property type="match status" value="1"/>
</dbReference>
<dbReference type="SUPFAM" id="SSF50475">
    <property type="entry name" value="FMN-binding split barrel"/>
    <property type="match status" value="1"/>
</dbReference>
<organism evidence="3 4">
    <name type="scientific">Nocardia tenerifensis</name>
    <dbReference type="NCBI Taxonomy" id="228006"/>
    <lineage>
        <taxon>Bacteria</taxon>
        <taxon>Bacillati</taxon>
        <taxon>Actinomycetota</taxon>
        <taxon>Actinomycetes</taxon>
        <taxon>Mycobacteriales</taxon>
        <taxon>Nocardiaceae</taxon>
        <taxon>Nocardia</taxon>
    </lineage>
</organism>
<dbReference type="NCBIfam" id="TIGR03618">
    <property type="entry name" value="Rv1155_F420"/>
    <property type="match status" value="1"/>
</dbReference>
<gene>
    <name evidence="3" type="ORF">DFR70_103166</name>
</gene>
<dbReference type="GO" id="GO:0005829">
    <property type="term" value="C:cytosol"/>
    <property type="evidence" value="ECO:0007669"/>
    <property type="project" value="TreeGrafter"/>
</dbReference>
<dbReference type="InterPro" id="IPR011576">
    <property type="entry name" value="Pyridox_Oxase_N"/>
</dbReference>
<dbReference type="GO" id="GO:0070967">
    <property type="term" value="F:coenzyme F420 binding"/>
    <property type="evidence" value="ECO:0007669"/>
    <property type="project" value="TreeGrafter"/>
</dbReference>
<dbReference type="GO" id="GO:0016627">
    <property type="term" value="F:oxidoreductase activity, acting on the CH-CH group of donors"/>
    <property type="evidence" value="ECO:0007669"/>
    <property type="project" value="TreeGrafter"/>
</dbReference>
<feature type="domain" description="Pyridoxamine 5'-phosphate oxidase N-terminal" evidence="2">
    <location>
        <begin position="11"/>
        <end position="127"/>
    </location>
</feature>
<keyword evidence="1" id="KW-0560">Oxidoreductase</keyword>
<evidence type="ECO:0000256" key="1">
    <source>
        <dbReference type="ARBA" id="ARBA00023002"/>
    </source>
</evidence>
<dbReference type="RefSeq" id="WP_040731988.1">
    <property type="nucleotide sequence ID" value="NZ_QJKF01000003.1"/>
</dbReference>
<dbReference type="AlphaFoldDB" id="A0A318K798"/>
<dbReference type="InterPro" id="IPR019920">
    <property type="entry name" value="F420-binding_dom_put"/>
</dbReference>
<dbReference type="Gene3D" id="2.30.110.10">
    <property type="entry name" value="Electron Transport, Fmn-binding Protein, Chain A"/>
    <property type="match status" value="1"/>
</dbReference>
<dbReference type="OrthoDB" id="162914at2"/>
<evidence type="ECO:0000313" key="4">
    <source>
        <dbReference type="Proteomes" id="UP000247569"/>
    </source>
</evidence>
<dbReference type="InterPro" id="IPR012349">
    <property type="entry name" value="Split_barrel_FMN-bd"/>
</dbReference>
<keyword evidence="4" id="KW-1185">Reference proteome</keyword>
<comment type="caution">
    <text evidence="3">The sequence shown here is derived from an EMBL/GenBank/DDBJ whole genome shotgun (WGS) entry which is preliminary data.</text>
</comment>
<dbReference type="PANTHER" id="PTHR35176:SF6">
    <property type="entry name" value="HEME OXYGENASE HI_0854-RELATED"/>
    <property type="match status" value="1"/>
</dbReference>
<evidence type="ECO:0000259" key="2">
    <source>
        <dbReference type="Pfam" id="PF01243"/>
    </source>
</evidence>
<proteinExistence type="predicted"/>
<evidence type="ECO:0000313" key="3">
    <source>
        <dbReference type="EMBL" id="PXX66418.1"/>
    </source>
</evidence>
<name>A0A318K798_9NOCA</name>
<dbReference type="Proteomes" id="UP000247569">
    <property type="component" value="Unassembled WGS sequence"/>
</dbReference>
<protein>
    <submittedName>
        <fullName evidence="3">PPOX class probable F420-dependent enzyme</fullName>
    </submittedName>
</protein>
<accession>A0A318K798</accession>
<dbReference type="InterPro" id="IPR052019">
    <property type="entry name" value="F420H2_bilvrd_red/Heme_oxyg"/>
</dbReference>
<dbReference type="PANTHER" id="PTHR35176">
    <property type="entry name" value="HEME OXYGENASE HI_0854-RELATED"/>
    <property type="match status" value="1"/>
</dbReference>